<proteinExistence type="predicted"/>
<dbReference type="RefSeq" id="XP_040874681.1">
    <property type="nucleotide sequence ID" value="XM_041025511.1"/>
</dbReference>
<reference evidence="1 2" key="1">
    <citation type="journal article" date="2014" name="BMC Genomics">
        <title>Genome sequencing of four Aureobasidium pullulans varieties: biotechnological potential, stress tolerance, and description of new species.</title>
        <authorList>
            <person name="Gostin Ar C."/>
            <person name="Ohm R.A."/>
            <person name="Kogej T."/>
            <person name="Sonjak S."/>
            <person name="Turk M."/>
            <person name="Zajc J."/>
            <person name="Zalar P."/>
            <person name="Grube M."/>
            <person name="Sun H."/>
            <person name="Han J."/>
            <person name="Sharma A."/>
            <person name="Chiniquy J."/>
            <person name="Ngan C.Y."/>
            <person name="Lipzen A."/>
            <person name="Barry K."/>
            <person name="Grigoriev I.V."/>
            <person name="Gunde-Cimerman N."/>
        </authorList>
    </citation>
    <scope>NUCLEOTIDE SEQUENCE [LARGE SCALE GENOMIC DNA]</scope>
    <source>
        <strain evidence="1 2">CBS 110374</strain>
    </source>
</reference>
<organism evidence="1 2">
    <name type="scientific">Aureobasidium melanogenum (strain CBS 110374)</name>
    <name type="common">Aureobasidium pullulans var. melanogenum</name>
    <dbReference type="NCBI Taxonomy" id="1043003"/>
    <lineage>
        <taxon>Eukaryota</taxon>
        <taxon>Fungi</taxon>
        <taxon>Dikarya</taxon>
        <taxon>Ascomycota</taxon>
        <taxon>Pezizomycotina</taxon>
        <taxon>Dothideomycetes</taxon>
        <taxon>Dothideomycetidae</taxon>
        <taxon>Dothideales</taxon>
        <taxon>Saccotheciaceae</taxon>
        <taxon>Aureobasidium</taxon>
    </lineage>
</organism>
<dbReference type="EMBL" id="KL584878">
    <property type="protein sequence ID" value="KEQ57657.1"/>
    <property type="molecule type" value="Genomic_DNA"/>
</dbReference>
<dbReference type="HOGENOM" id="CLU_1234769_0_0_1"/>
<evidence type="ECO:0000313" key="2">
    <source>
        <dbReference type="Proteomes" id="UP000030672"/>
    </source>
</evidence>
<evidence type="ECO:0000313" key="1">
    <source>
        <dbReference type="EMBL" id="KEQ57657.1"/>
    </source>
</evidence>
<dbReference type="AlphaFoldDB" id="A0A074VJ88"/>
<accession>A0A074VJ88</accession>
<gene>
    <name evidence="1" type="ORF">M437DRAFT_70626</name>
</gene>
<name>A0A074VJ88_AURM1</name>
<protein>
    <submittedName>
        <fullName evidence="1">Uncharacterized protein</fullName>
    </submittedName>
</protein>
<dbReference type="GeneID" id="63918884"/>
<sequence length="224" mass="25130">MVIFMSWPGIVGSVSPDEAQEVEARICTATQSLSLPWILLRIELFATAGFCTPEILFLTVTDSKYEGSHNILYRCQELILSHKRCRQRKDQENHMVNAMSITERLFDRGLTKLHVDTESVEQTSSNLRHVIECLTELGKDGKHEFQVKHMVLLGQLMRRLEKLYPGLAPGVVLPSCQATLAEAVTAVGDLIDSSQKLPNFLENGEVDVLIELKKELEGPKNGKE</sequence>
<dbReference type="Proteomes" id="UP000030672">
    <property type="component" value="Unassembled WGS sequence"/>
</dbReference>
<keyword evidence="2" id="KW-1185">Reference proteome</keyword>